<feature type="region of interest" description="Disordered" evidence="3">
    <location>
        <begin position="1"/>
        <end position="27"/>
    </location>
</feature>
<dbReference type="Pfam" id="PF09209">
    <property type="entry name" value="CecR_C"/>
    <property type="match status" value="1"/>
</dbReference>
<dbReference type="InterPro" id="IPR036271">
    <property type="entry name" value="Tet_transcr_reg_TetR-rel_C_sf"/>
</dbReference>
<reference evidence="5" key="1">
    <citation type="submission" date="2020-08" db="EMBL/GenBank/DDBJ databases">
        <title>Novel species isolated from subtropical streams in China.</title>
        <authorList>
            <person name="Lu H."/>
        </authorList>
    </citation>
    <scope>NUCLEOTIDE SEQUENCE</scope>
    <source>
        <strain evidence="5">CY7W</strain>
    </source>
</reference>
<dbReference type="Proteomes" id="UP000612361">
    <property type="component" value="Unassembled WGS sequence"/>
</dbReference>
<organism evidence="5 6">
    <name type="scientific">Undibacterium rugosum</name>
    <dbReference type="NCBI Taxonomy" id="2762291"/>
    <lineage>
        <taxon>Bacteria</taxon>
        <taxon>Pseudomonadati</taxon>
        <taxon>Pseudomonadota</taxon>
        <taxon>Betaproteobacteria</taxon>
        <taxon>Burkholderiales</taxon>
        <taxon>Oxalobacteraceae</taxon>
        <taxon>Undibacterium</taxon>
    </lineage>
</organism>
<dbReference type="SUPFAM" id="SSF48498">
    <property type="entry name" value="Tetracyclin repressor-like, C-terminal domain"/>
    <property type="match status" value="1"/>
</dbReference>
<feature type="DNA-binding region" description="H-T-H motif" evidence="2">
    <location>
        <begin position="56"/>
        <end position="75"/>
    </location>
</feature>
<dbReference type="PANTHER" id="PTHR30055">
    <property type="entry name" value="HTH-TYPE TRANSCRIPTIONAL REGULATOR RUTR"/>
    <property type="match status" value="1"/>
</dbReference>
<dbReference type="Pfam" id="PF00440">
    <property type="entry name" value="TetR_N"/>
    <property type="match status" value="1"/>
</dbReference>
<dbReference type="Gene3D" id="1.10.357.10">
    <property type="entry name" value="Tetracycline Repressor, domain 2"/>
    <property type="match status" value="1"/>
</dbReference>
<dbReference type="RefSeq" id="WP_186881086.1">
    <property type="nucleotide sequence ID" value="NZ_JACOGG010000008.1"/>
</dbReference>
<feature type="compositionally biased region" description="Polar residues" evidence="3">
    <location>
        <begin position="1"/>
        <end position="22"/>
    </location>
</feature>
<dbReference type="AlphaFoldDB" id="A0A923I0E0"/>
<dbReference type="EMBL" id="JACOGG010000008">
    <property type="protein sequence ID" value="MBC3935504.1"/>
    <property type="molecule type" value="Genomic_DNA"/>
</dbReference>
<dbReference type="InterPro" id="IPR015292">
    <property type="entry name" value="Tscrpt_reg_YbiH_C"/>
</dbReference>
<dbReference type="PANTHER" id="PTHR30055:SF226">
    <property type="entry name" value="HTH-TYPE TRANSCRIPTIONAL REGULATOR PKSA"/>
    <property type="match status" value="1"/>
</dbReference>
<proteinExistence type="predicted"/>
<evidence type="ECO:0000256" key="3">
    <source>
        <dbReference type="SAM" id="MobiDB-lite"/>
    </source>
</evidence>
<evidence type="ECO:0000313" key="5">
    <source>
        <dbReference type="EMBL" id="MBC3935504.1"/>
    </source>
</evidence>
<evidence type="ECO:0000313" key="6">
    <source>
        <dbReference type="Proteomes" id="UP000612361"/>
    </source>
</evidence>
<keyword evidence="1 2" id="KW-0238">DNA-binding</keyword>
<keyword evidence="6" id="KW-1185">Reference proteome</keyword>
<protein>
    <submittedName>
        <fullName evidence="5">CerR family C-terminal domain-containing protein</fullName>
    </submittedName>
</protein>
<dbReference type="GO" id="GO:0003700">
    <property type="term" value="F:DNA-binding transcription factor activity"/>
    <property type="evidence" value="ECO:0007669"/>
    <property type="project" value="TreeGrafter"/>
</dbReference>
<dbReference type="PROSITE" id="PS50977">
    <property type="entry name" value="HTH_TETR_2"/>
    <property type="match status" value="1"/>
</dbReference>
<dbReference type="Gene3D" id="1.10.10.60">
    <property type="entry name" value="Homeodomain-like"/>
    <property type="match status" value="1"/>
</dbReference>
<feature type="domain" description="HTH tetR-type" evidence="4">
    <location>
        <begin position="33"/>
        <end position="93"/>
    </location>
</feature>
<name>A0A923I0E0_9BURK</name>
<dbReference type="GO" id="GO:0000976">
    <property type="term" value="F:transcription cis-regulatory region binding"/>
    <property type="evidence" value="ECO:0007669"/>
    <property type="project" value="TreeGrafter"/>
</dbReference>
<gene>
    <name evidence="5" type="ORF">H8K47_09035</name>
</gene>
<dbReference type="SUPFAM" id="SSF46689">
    <property type="entry name" value="Homeodomain-like"/>
    <property type="match status" value="1"/>
</dbReference>
<dbReference type="InterPro" id="IPR050109">
    <property type="entry name" value="HTH-type_TetR-like_transc_reg"/>
</dbReference>
<sequence length="236" mass="26376">MKSQDAQSQPEQQNIHSASSAQKSERGVRADGAEARLRLLDAGLLLFANHGFAKASTREIARTAEVNISAISYYFGDKMGLYRAVFRDPRYNPEIKQEVFEGDDLRASMTALVHAFTDALRQGEKAALFMKLYCREMLEPTGLWQDEIETVIKPAHAGLAQCISRYLGLQEPDADVQRLAFSVSGLALSLFVNFDVIEAVQPDLINSQAAIDQYVQRIIDFALAMCEDELRRRQTA</sequence>
<evidence type="ECO:0000259" key="4">
    <source>
        <dbReference type="PROSITE" id="PS50977"/>
    </source>
</evidence>
<evidence type="ECO:0000256" key="1">
    <source>
        <dbReference type="ARBA" id="ARBA00023125"/>
    </source>
</evidence>
<evidence type="ECO:0000256" key="2">
    <source>
        <dbReference type="PROSITE-ProRule" id="PRU00335"/>
    </source>
</evidence>
<dbReference type="InterPro" id="IPR001647">
    <property type="entry name" value="HTH_TetR"/>
</dbReference>
<accession>A0A923I0E0</accession>
<dbReference type="InterPro" id="IPR009057">
    <property type="entry name" value="Homeodomain-like_sf"/>
</dbReference>
<comment type="caution">
    <text evidence="5">The sequence shown here is derived from an EMBL/GenBank/DDBJ whole genome shotgun (WGS) entry which is preliminary data.</text>
</comment>